<evidence type="ECO:0000256" key="4">
    <source>
        <dbReference type="ARBA" id="ARBA00022490"/>
    </source>
</evidence>
<evidence type="ECO:0000259" key="9">
    <source>
        <dbReference type="Pfam" id="PF11919"/>
    </source>
</evidence>
<evidence type="ECO:0000313" key="12">
    <source>
        <dbReference type="EMBL" id="TFK57500.1"/>
    </source>
</evidence>
<dbReference type="InterPro" id="IPR035309">
    <property type="entry name" value="PSME4"/>
</dbReference>
<dbReference type="Pfam" id="PF16507">
    <property type="entry name" value="HEAT_PSME4_mid"/>
    <property type="match status" value="1"/>
</dbReference>
<dbReference type="InterPro" id="IPR021843">
    <property type="entry name" value="PSME4_C"/>
</dbReference>
<reference evidence="12 13" key="1">
    <citation type="journal article" date="2019" name="Nat. Ecol. Evol.">
        <title>Megaphylogeny resolves global patterns of mushroom evolution.</title>
        <authorList>
            <person name="Varga T."/>
            <person name="Krizsan K."/>
            <person name="Foldi C."/>
            <person name="Dima B."/>
            <person name="Sanchez-Garcia M."/>
            <person name="Sanchez-Ramirez S."/>
            <person name="Szollosi G.J."/>
            <person name="Szarkandi J.G."/>
            <person name="Papp V."/>
            <person name="Albert L."/>
            <person name="Andreopoulos W."/>
            <person name="Angelini C."/>
            <person name="Antonin V."/>
            <person name="Barry K.W."/>
            <person name="Bougher N.L."/>
            <person name="Buchanan P."/>
            <person name="Buyck B."/>
            <person name="Bense V."/>
            <person name="Catcheside P."/>
            <person name="Chovatia M."/>
            <person name="Cooper J."/>
            <person name="Damon W."/>
            <person name="Desjardin D."/>
            <person name="Finy P."/>
            <person name="Geml J."/>
            <person name="Haridas S."/>
            <person name="Hughes K."/>
            <person name="Justo A."/>
            <person name="Karasinski D."/>
            <person name="Kautmanova I."/>
            <person name="Kiss B."/>
            <person name="Kocsube S."/>
            <person name="Kotiranta H."/>
            <person name="LaButti K.M."/>
            <person name="Lechner B.E."/>
            <person name="Liimatainen K."/>
            <person name="Lipzen A."/>
            <person name="Lukacs Z."/>
            <person name="Mihaltcheva S."/>
            <person name="Morgado L.N."/>
            <person name="Niskanen T."/>
            <person name="Noordeloos M.E."/>
            <person name="Ohm R.A."/>
            <person name="Ortiz-Santana B."/>
            <person name="Ovrebo C."/>
            <person name="Racz N."/>
            <person name="Riley R."/>
            <person name="Savchenko A."/>
            <person name="Shiryaev A."/>
            <person name="Soop K."/>
            <person name="Spirin V."/>
            <person name="Szebenyi C."/>
            <person name="Tomsovsky M."/>
            <person name="Tulloss R.E."/>
            <person name="Uehling J."/>
            <person name="Grigoriev I.V."/>
            <person name="Vagvolgyi C."/>
            <person name="Papp T."/>
            <person name="Martin F.M."/>
            <person name="Miettinen O."/>
            <person name="Hibbett D.S."/>
            <person name="Nagy L.G."/>
        </authorList>
    </citation>
    <scope>NUCLEOTIDE SEQUENCE [LARGE SCALE GENOMIC DNA]</scope>
    <source>
        <strain evidence="12 13">OMC1185</strain>
    </source>
</reference>
<evidence type="ECO:0000313" key="13">
    <source>
        <dbReference type="Proteomes" id="UP000305948"/>
    </source>
</evidence>
<gene>
    <name evidence="12" type="ORF">OE88DRAFT_1745714</name>
</gene>
<keyword evidence="4" id="KW-0963">Cytoplasm</keyword>
<protein>
    <submittedName>
        <fullName evidence="12">ARM repeat-containing protein</fullName>
    </submittedName>
</protein>
<keyword evidence="6" id="KW-0227">DNA damage</keyword>
<evidence type="ECO:0000259" key="10">
    <source>
        <dbReference type="Pfam" id="PF16507"/>
    </source>
</evidence>
<feature type="domain" description="Proteasome activator complex subunit 4-like HEAT repeat-like" evidence="11">
    <location>
        <begin position="1343"/>
        <end position="1546"/>
    </location>
</feature>
<dbReference type="STRING" id="5364.A0A5C3NJU9"/>
<feature type="domain" description="Proteasome activator complex subunit 4 C-terminal" evidence="9">
    <location>
        <begin position="1832"/>
        <end position="1916"/>
    </location>
</feature>
<dbReference type="Proteomes" id="UP000305948">
    <property type="component" value="Unassembled WGS sequence"/>
</dbReference>
<keyword evidence="13" id="KW-1185">Reference proteome</keyword>
<evidence type="ECO:0000256" key="8">
    <source>
        <dbReference type="ARBA" id="ARBA00023242"/>
    </source>
</evidence>
<comment type="subcellular location">
    <subcellularLocation>
        <location evidence="2">Cytoplasm</location>
    </subcellularLocation>
    <subcellularLocation>
        <location evidence="1">Nucleus speckle</location>
    </subcellularLocation>
</comment>
<accession>A0A5C3NJU9</accession>
<dbReference type="GO" id="GO:0006281">
    <property type="term" value="P:DNA repair"/>
    <property type="evidence" value="ECO:0007669"/>
    <property type="project" value="UniProtKB-KW"/>
</dbReference>
<dbReference type="GO" id="GO:0016504">
    <property type="term" value="F:peptidase activator activity"/>
    <property type="evidence" value="ECO:0007669"/>
    <property type="project" value="InterPro"/>
</dbReference>
<dbReference type="InterPro" id="IPR016024">
    <property type="entry name" value="ARM-type_fold"/>
</dbReference>
<keyword evidence="7" id="KW-0234">DNA repair</keyword>
<name>A0A5C3NJU9_9AGAM</name>
<keyword evidence="8" id="KW-0539">Nucleus</keyword>
<dbReference type="PANTHER" id="PTHR32170">
    <property type="entry name" value="PROTEASOME ACTIVATOR COMPLEX SUBUNIT 4"/>
    <property type="match status" value="1"/>
</dbReference>
<feature type="domain" description="Proteasome activator Blm10 middle HEAT repeats region" evidence="10">
    <location>
        <begin position="373"/>
        <end position="904"/>
    </location>
</feature>
<dbReference type="OrthoDB" id="17907at2759"/>
<dbReference type="GO" id="GO:0070628">
    <property type="term" value="F:proteasome binding"/>
    <property type="evidence" value="ECO:0007669"/>
    <property type="project" value="InterPro"/>
</dbReference>
<dbReference type="InterPro" id="IPR032430">
    <property type="entry name" value="Blm10_mid"/>
</dbReference>
<dbReference type="Gene3D" id="1.25.10.10">
    <property type="entry name" value="Leucine-rich Repeat Variant"/>
    <property type="match status" value="1"/>
</dbReference>
<dbReference type="SUPFAM" id="SSF48371">
    <property type="entry name" value="ARM repeat"/>
    <property type="match status" value="2"/>
</dbReference>
<dbReference type="Pfam" id="PF23096">
    <property type="entry name" value="HEAT_PSME4"/>
    <property type="match status" value="1"/>
</dbReference>
<dbReference type="GO" id="GO:0016607">
    <property type="term" value="C:nuclear speck"/>
    <property type="evidence" value="ECO:0007669"/>
    <property type="project" value="UniProtKB-SubCell"/>
</dbReference>
<evidence type="ECO:0000256" key="5">
    <source>
        <dbReference type="ARBA" id="ARBA00022737"/>
    </source>
</evidence>
<evidence type="ECO:0000259" key="11">
    <source>
        <dbReference type="Pfam" id="PF23096"/>
    </source>
</evidence>
<evidence type="ECO:0000256" key="1">
    <source>
        <dbReference type="ARBA" id="ARBA00004324"/>
    </source>
</evidence>
<sequence>MEDEDMYSSGTPSIDTPEVDEGAYDQQLASLRTYLKSVPYECEAVEDMQAKLEYIVGRIAVCAKTKNWLVLTTWDGMLQCWLLMRYPISKVLRAKIVRLYYELCLLPGIEPRVIRSWADMLSRLLSNKPGMRRKLEAWDLQLSWQDLWKVLQKELWPKKRILDSSRNVINILLYVAELCQRYYPADEIQSMLSTFLPLFTKDTYLTMIPVVTSFLPPTHCHLYLPPLLKIWEAFNSTVVDDRFLELVGDLSEEHIAGPEGDAGEEGGARWKDVGIWTQEQWTFLMGKALGSMNVPVGATRGASTTGAHADSMADRQSLRIKKAISRPSALAKMIIYSMSVDGPVREDGVTPPSGSESESLAGYLAGSRALDSLDRLITSTESFFHPSNSGPWTTSLTGFLHRLASEFSRRWNEERQDACKTPAAQRLTPAIRRAFVNILRTPALLAMFSKDQISMSYAQGTLRALAFLEPNVIMPELLERAYSGLEVVNETHRTTAVLSMLSGVSLPLVSESIWLGGQKHVVPLLELCLPGIDLNDHVKTVCAAMFIVATVQHMKIGDLSIHQSGLPLTGDAPPEEQMDVDVDARLPDSLAAAGPTLDRDEERALVRESTAGFADWVTALFRRVLALFENLPEEGGKRGTTGGKQEENVLKSIKSTLDVVCLHLSDQLFDLVLKLVYDYGTTNAKSNAVRAFGQLVACLARVKPQETMDKFFPFCAMQIREELKHGASSVRTTSAHTAVPSDTTLHWNLSILRGCLGYGGSALLKHRKEVLDLLSLLVEKTKNERGYNSTGRLITRIMHTLIGVYPLNSRFVNTEQWNDPGFNQDHNVHWGQLYESKDIEIEWHVPGDDEIQFVLEIIDTIGATALSKVESLLESSGGMDNILRNDFCRYINVARSIWSGLSTFYKEGVKEVANPCIDDETEVAGLLVTSLDVNAGFTLTDPSDPRYRKAAEARARYGRVIHLAAQALRGGQQGEDHIDAVVAVAKSIDVFLLNYGMTRGNFDSLQKNFAQARELHRMWPKQRQNSRLVWVKRAQVYHSGRVYMHALYRRRSELDDTLLHDLVELSLSPYTRVRRQSQAILHNTCGYYVRSTRFILPTLFNALGKGNDPDRMKGALYVLWNKGIASYTLADRVSHGKYLSALLECQHQEKPSIQQLVASLAHDCLVHLSEEAVHTDSYAEETPAIDAILNDLEVEFTSTIDEDLLKEAAGKAGIRASARESAYQHTLSSILSLALKPTTHWRYVQMAIRFMYGLLRRDAHTPPMLAQFLLEHTVSPHATIRAYSQRAVVKLCTFVKMRTYAKTSEELWLEQWRSPLLRRIPVEDEIRILQFLQYPPAPSVSQSDPYVDKIETGFFAWTGDIKAYLPAAEVSSFPEWELHSKPALEVMDHAANDAYFQKLAELWSQESNKNGGTTDLRSDNAVFAKTLTKMLGGSKLDSILSAIDPLLSDADKFKQRGGGEMLVGLWRGSKHWPKIWSEKLWSWTMTRLDRIFSQIKPDTLPFWESVFTLQLADWDPRRNRLLVDWILKLPLEFHGDSAFEMSKTLSMFAVLVDCLGPRFSGQADRYFELCITNANTGYAEIRAHIAQLLYVLLRSKWQPAYSSADAFVQACVNSDDPLHIREAPYLDRLSNIVEELQVWKEERLPPPRVSQSQYDKVGLTLLQWIWVSSYGPQACMMFPYITVMLPEILAMTELSDSSELQTYSSAVLYVLSAVTPPVEYIEKILDVYVGALKSAKSWRVRLNVLPSLVVFFFRNLLTIPDKSISAVMDVLLACLADENVEVREMSSKVLSGLVRCSQRQKIVPLKNRFVALARKTKLPNRQDSQYADLLRTLHSAILGLCALLESFPYSVEKWMPSLTEVLARHSTDPPPVSTTIRKCASEFKKTHQDTWHKDQQAFNEDQLQDLSTMLVGTSYCESVIRPAAPSAYSLLISPIGRRISELQRCILVPQLVDRDLYYDVF</sequence>
<dbReference type="EMBL" id="ML213503">
    <property type="protein sequence ID" value="TFK57500.1"/>
    <property type="molecule type" value="Genomic_DNA"/>
</dbReference>
<dbReference type="Pfam" id="PF11919">
    <property type="entry name" value="PSME4_C"/>
    <property type="match status" value="1"/>
</dbReference>
<dbReference type="PANTHER" id="PTHR32170:SF3">
    <property type="entry name" value="PROTEASOME ACTIVATOR COMPLEX SUBUNIT 4"/>
    <property type="match status" value="1"/>
</dbReference>
<dbReference type="GO" id="GO:0010499">
    <property type="term" value="P:proteasomal ubiquitin-independent protein catabolic process"/>
    <property type="evidence" value="ECO:0007669"/>
    <property type="project" value="TreeGrafter"/>
</dbReference>
<evidence type="ECO:0000256" key="7">
    <source>
        <dbReference type="ARBA" id="ARBA00023204"/>
    </source>
</evidence>
<keyword evidence="5" id="KW-0677">Repeat</keyword>
<comment type="similarity">
    <text evidence="3">Belongs to the BLM10 family.</text>
</comment>
<dbReference type="InterPro" id="IPR011989">
    <property type="entry name" value="ARM-like"/>
</dbReference>
<evidence type="ECO:0000256" key="2">
    <source>
        <dbReference type="ARBA" id="ARBA00004496"/>
    </source>
</evidence>
<proteinExistence type="inferred from homology"/>
<dbReference type="GO" id="GO:0005829">
    <property type="term" value="C:cytosol"/>
    <property type="evidence" value="ECO:0007669"/>
    <property type="project" value="TreeGrafter"/>
</dbReference>
<dbReference type="InterPro" id="IPR055455">
    <property type="entry name" value="HEAT_PSME4"/>
</dbReference>
<evidence type="ECO:0000256" key="3">
    <source>
        <dbReference type="ARBA" id="ARBA00005739"/>
    </source>
</evidence>
<organism evidence="12 13">
    <name type="scientific">Heliocybe sulcata</name>
    <dbReference type="NCBI Taxonomy" id="5364"/>
    <lineage>
        <taxon>Eukaryota</taxon>
        <taxon>Fungi</taxon>
        <taxon>Dikarya</taxon>
        <taxon>Basidiomycota</taxon>
        <taxon>Agaricomycotina</taxon>
        <taxon>Agaricomycetes</taxon>
        <taxon>Gloeophyllales</taxon>
        <taxon>Gloeophyllaceae</taxon>
        <taxon>Heliocybe</taxon>
    </lineage>
</organism>
<evidence type="ECO:0000256" key="6">
    <source>
        <dbReference type="ARBA" id="ARBA00022763"/>
    </source>
</evidence>